<evidence type="ECO:0000256" key="2">
    <source>
        <dbReference type="SAM" id="SignalP"/>
    </source>
</evidence>
<dbReference type="EMBL" id="JBHTJS010000028">
    <property type="protein sequence ID" value="MFD1007894.1"/>
    <property type="molecule type" value="Genomic_DNA"/>
</dbReference>
<evidence type="ECO:0000256" key="1">
    <source>
        <dbReference type="SAM" id="MobiDB-lite"/>
    </source>
</evidence>
<dbReference type="Pfam" id="PF00581">
    <property type="entry name" value="Rhodanese"/>
    <property type="match status" value="1"/>
</dbReference>
<dbReference type="InterPro" id="IPR036873">
    <property type="entry name" value="Rhodanese-like_dom_sf"/>
</dbReference>
<keyword evidence="5" id="KW-1185">Reference proteome</keyword>
<feature type="region of interest" description="Disordered" evidence="1">
    <location>
        <begin position="158"/>
        <end position="185"/>
    </location>
</feature>
<feature type="compositionally biased region" description="Basic and acidic residues" evidence="1">
    <location>
        <begin position="176"/>
        <end position="185"/>
    </location>
</feature>
<feature type="signal peptide" evidence="2">
    <location>
        <begin position="1"/>
        <end position="23"/>
    </location>
</feature>
<feature type="compositionally biased region" description="Polar residues" evidence="1">
    <location>
        <begin position="158"/>
        <end position="175"/>
    </location>
</feature>
<organism evidence="4 5">
    <name type="scientific">Oceanisphaera ostreae</name>
    <dbReference type="NCBI Taxonomy" id="914151"/>
    <lineage>
        <taxon>Bacteria</taxon>
        <taxon>Pseudomonadati</taxon>
        <taxon>Pseudomonadota</taxon>
        <taxon>Gammaproteobacteria</taxon>
        <taxon>Aeromonadales</taxon>
        <taxon>Aeromonadaceae</taxon>
        <taxon>Oceanisphaera</taxon>
    </lineage>
</organism>
<accession>A0ABW3KH02</accession>
<dbReference type="SMART" id="SM00450">
    <property type="entry name" value="RHOD"/>
    <property type="match status" value="1"/>
</dbReference>
<dbReference type="SUPFAM" id="SSF52821">
    <property type="entry name" value="Rhodanese/Cell cycle control phosphatase"/>
    <property type="match status" value="1"/>
</dbReference>
<sequence length="185" mass="20782">MKKLLSSVLLSAALFGGSAQALANEIGITPQATYQLTQQPENKVLFIDVRDPVEIMFIGFSDAVDQNIPYLMVDRNEWQEEQQRFRMERNPDFVSQVEAALAAKGLDKDATIITMCRSGSERGLPSAEFLREHGFKNARYVVDGFQGSSIKEGEQKGFRTQNGWQNSNLPWQSKANSDKIYRSGK</sequence>
<gene>
    <name evidence="4" type="ORF">ACFQ1C_06985</name>
</gene>
<evidence type="ECO:0000313" key="4">
    <source>
        <dbReference type="EMBL" id="MFD1007894.1"/>
    </source>
</evidence>
<dbReference type="RefSeq" id="WP_379557883.1">
    <property type="nucleotide sequence ID" value="NZ_JBHTJS010000028.1"/>
</dbReference>
<feature type="chain" id="PRO_5047265853" evidence="2">
    <location>
        <begin position="24"/>
        <end position="185"/>
    </location>
</feature>
<evidence type="ECO:0000259" key="3">
    <source>
        <dbReference type="PROSITE" id="PS50206"/>
    </source>
</evidence>
<keyword evidence="2" id="KW-0732">Signal</keyword>
<reference evidence="5" key="1">
    <citation type="journal article" date="2019" name="Int. J. Syst. Evol. Microbiol.">
        <title>The Global Catalogue of Microorganisms (GCM) 10K type strain sequencing project: providing services to taxonomists for standard genome sequencing and annotation.</title>
        <authorList>
            <consortium name="The Broad Institute Genomics Platform"/>
            <consortium name="The Broad Institute Genome Sequencing Center for Infectious Disease"/>
            <person name="Wu L."/>
            <person name="Ma J."/>
        </authorList>
    </citation>
    <scope>NUCLEOTIDE SEQUENCE [LARGE SCALE GENOMIC DNA]</scope>
    <source>
        <strain evidence="5">CCUG 60525</strain>
    </source>
</reference>
<name>A0ABW3KH02_9GAMM</name>
<protein>
    <submittedName>
        <fullName evidence="4">Rhodanese-like domain-containing protein</fullName>
    </submittedName>
</protein>
<dbReference type="Proteomes" id="UP001597048">
    <property type="component" value="Unassembled WGS sequence"/>
</dbReference>
<dbReference type="PROSITE" id="PS50206">
    <property type="entry name" value="RHODANESE_3"/>
    <property type="match status" value="1"/>
</dbReference>
<dbReference type="InterPro" id="IPR001763">
    <property type="entry name" value="Rhodanese-like_dom"/>
</dbReference>
<comment type="caution">
    <text evidence="4">The sequence shown here is derived from an EMBL/GenBank/DDBJ whole genome shotgun (WGS) entry which is preliminary data.</text>
</comment>
<evidence type="ECO:0000313" key="5">
    <source>
        <dbReference type="Proteomes" id="UP001597048"/>
    </source>
</evidence>
<feature type="domain" description="Rhodanese" evidence="3">
    <location>
        <begin position="40"/>
        <end position="157"/>
    </location>
</feature>
<proteinExistence type="predicted"/>
<dbReference type="Gene3D" id="3.40.250.10">
    <property type="entry name" value="Rhodanese-like domain"/>
    <property type="match status" value="1"/>
</dbReference>